<organism evidence="2">
    <name type="scientific">Cutibacterium granulosum DSM 20700</name>
    <dbReference type="NCBI Taxonomy" id="1160719"/>
    <lineage>
        <taxon>Bacteria</taxon>
        <taxon>Bacillati</taxon>
        <taxon>Actinomycetota</taxon>
        <taxon>Actinomycetes</taxon>
        <taxon>Propionibacteriales</taxon>
        <taxon>Propionibacteriaceae</taxon>
        <taxon>Cutibacterium</taxon>
    </lineage>
</organism>
<accession>A0A9X5LTE3</accession>
<proteinExistence type="predicted"/>
<comment type="caution">
    <text evidence="2">The sequence shown here is derived from an EMBL/GenBank/DDBJ whole genome shotgun (WGS) entry which is preliminary data.</text>
</comment>
<dbReference type="EMBL" id="JNBU01000004">
    <property type="protein sequence ID" value="OCT43087.1"/>
    <property type="molecule type" value="Genomic_DNA"/>
</dbReference>
<feature type="compositionally biased region" description="Polar residues" evidence="1">
    <location>
        <begin position="48"/>
        <end position="61"/>
    </location>
</feature>
<evidence type="ECO:0000313" key="2">
    <source>
        <dbReference type="EMBL" id="OCT42883.1"/>
    </source>
</evidence>
<feature type="region of interest" description="Disordered" evidence="1">
    <location>
        <begin position="48"/>
        <end position="98"/>
    </location>
</feature>
<evidence type="ECO:0000313" key="3">
    <source>
        <dbReference type="EMBL" id="OCT43087.1"/>
    </source>
</evidence>
<protein>
    <submittedName>
        <fullName evidence="2">Uncharacterized protein</fullName>
    </submittedName>
</protein>
<reference evidence="2" key="1">
    <citation type="submission" date="2014-05" db="EMBL/GenBank/DDBJ databases">
        <authorList>
            <person name="Jahns A.C."/>
            <person name="Eilers H."/>
            <person name="Alexeyev O.A."/>
        </authorList>
    </citation>
    <scope>NUCLEOTIDE SEQUENCE [LARGE SCALE GENOMIC DNA]</scope>
    <source>
        <strain evidence="2">DSM 20700</strain>
    </source>
</reference>
<gene>
    <name evidence="3" type="ORF">L860_06185</name>
    <name evidence="2" type="ORF">L860_06780</name>
</gene>
<evidence type="ECO:0000256" key="1">
    <source>
        <dbReference type="SAM" id="MobiDB-lite"/>
    </source>
</evidence>
<dbReference type="EMBL" id="JNBU01000006">
    <property type="protein sequence ID" value="OCT42883.1"/>
    <property type="molecule type" value="Genomic_DNA"/>
</dbReference>
<name>A0A9X5LTE3_9ACTN</name>
<sequence length="98" mass="11101">MKIFSPRSDNRHLIIKVKFVHNGREKLTASSQWLNECDLHVRAQQGNWNSRKTSSTTNIGNPQPLRDQLSNSGTVEDVPLPQSWSLPWPDESLGHAIT</sequence>
<dbReference type="AlphaFoldDB" id="A0A9X5LTE3"/>